<dbReference type="AlphaFoldDB" id="A0A8J6U9E3"/>
<proteinExistence type="predicted"/>
<gene>
    <name evidence="1" type="ORF">ICI42_20850</name>
</gene>
<dbReference type="Gene3D" id="2.40.50.870">
    <property type="entry name" value="Protein of unknown function (DUF3299)"/>
    <property type="match status" value="1"/>
</dbReference>
<protein>
    <submittedName>
        <fullName evidence="1">DUF3299 domain-containing protein</fullName>
    </submittedName>
</protein>
<organism evidence="1 2">
    <name type="scientific">Oryzicola mucosus</name>
    <dbReference type="NCBI Taxonomy" id="2767425"/>
    <lineage>
        <taxon>Bacteria</taxon>
        <taxon>Pseudomonadati</taxon>
        <taxon>Pseudomonadota</taxon>
        <taxon>Alphaproteobacteria</taxon>
        <taxon>Hyphomicrobiales</taxon>
        <taxon>Phyllobacteriaceae</taxon>
        <taxon>Oryzicola</taxon>
    </lineage>
</organism>
<dbReference type="EMBL" id="JACVVX010000009">
    <property type="protein sequence ID" value="MBD0417102.1"/>
    <property type="molecule type" value="Genomic_DNA"/>
</dbReference>
<dbReference type="Proteomes" id="UP000643405">
    <property type="component" value="Unassembled WGS sequence"/>
</dbReference>
<keyword evidence="2" id="KW-1185">Reference proteome</keyword>
<sequence>MAGSRAQGETLSRDLTGIAVRIEGYVLPIDRDQHLVYEFLLVPWLGACSHTPQPPPNQMVHVIPSVPFGIDRAYEFVSVLGTLRPELEKTQLFIMDGPTVLTSGYGIGKAFVEKRVTPPTAALPSSNPWKLLTR</sequence>
<reference evidence="1" key="1">
    <citation type="submission" date="2020-09" db="EMBL/GenBank/DDBJ databases">
        <title>Genome seq and assembly of Tianweitania sp.</title>
        <authorList>
            <person name="Chhetri G."/>
        </authorList>
    </citation>
    <scope>NUCLEOTIDE SEQUENCE</scope>
    <source>
        <strain evidence="1">Rool2</strain>
    </source>
</reference>
<comment type="caution">
    <text evidence="1">The sequence shown here is derived from an EMBL/GenBank/DDBJ whole genome shotgun (WGS) entry which is preliminary data.</text>
</comment>
<accession>A0A8J6U9E3</accession>
<evidence type="ECO:0000313" key="2">
    <source>
        <dbReference type="Proteomes" id="UP000643405"/>
    </source>
</evidence>
<dbReference type="InterPro" id="IPR021727">
    <property type="entry name" value="DUF3299"/>
</dbReference>
<dbReference type="Pfam" id="PF11736">
    <property type="entry name" value="DUF3299"/>
    <property type="match status" value="1"/>
</dbReference>
<name>A0A8J6U9E3_9HYPH</name>
<evidence type="ECO:0000313" key="1">
    <source>
        <dbReference type="EMBL" id="MBD0417102.1"/>
    </source>
</evidence>